<organism evidence="12 13">
    <name type="scientific">Rhodobacter ferrooxidans</name>
    <dbReference type="NCBI Taxonomy" id="371731"/>
    <lineage>
        <taxon>Bacteria</taxon>
        <taxon>Pseudomonadati</taxon>
        <taxon>Pseudomonadota</taxon>
        <taxon>Alphaproteobacteria</taxon>
        <taxon>Rhodobacterales</taxon>
        <taxon>Rhodobacter group</taxon>
        <taxon>Rhodobacter</taxon>
    </lineage>
</organism>
<comment type="caution">
    <text evidence="12">The sequence shown here is derived from an EMBL/GenBank/DDBJ whole genome shotgun (WGS) entry which is preliminary data.</text>
</comment>
<evidence type="ECO:0000259" key="11">
    <source>
        <dbReference type="PROSITE" id="PS50928"/>
    </source>
</evidence>
<evidence type="ECO:0000313" key="13">
    <source>
        <dbReference type="Proteomes" id="UP000010121"/>
    </source>
</evidence>
<comment type="similarity">
    <text evidence="3">Belongs to the binding-protein-dependent transport system permease family. HisMQ subfamily.</text>
</comment>
<name>C8RZY5_9RHOB</name>
<dbReference type="GO" id="GO:0043190">
    <property type="term" value="C:ATP-binding cassette (ABC) transporter complex"/>
    <property type="evidence" value="ECO:0007669"/>
    <property type="project" value="InterPro"/>
</dbReference>
<reference evidence="12 13" key="1">
    <citation type="submission" date="2009-08" db="EMBL/GenBank/DDBJ databases">
        <title>The draft genome of Rhodobacter sp. SW2.</title>
        <authorList>
            <consortium name="US DOE Joint Genome Institute (JGI-PGF)"/>
            <person name="Lucas S."/>
            <person name="Copeland A."/>
            <person name="Lapidus A."/>
            <person name="Glavina del Rio T."/>
            <person name="Tice H."/>
            <person name="Bruce D."/>
            <person name="Goodwin L."/>
            <person name="Pitluck S."/>
            <person name="Larimer F."/>
            <person name="Land M.L."/>
            <person name="Hauser L."/>
            <person name="Emerson D."/>
        </authorList>
    </citation>
    <scope>NUCLEOTIDE SEQUENCE [LARGE SCALE GENOMIC DNA]</scope>
    <source>
        <strain evidence="12 13">SW2</strain>
    </source>
</reference>
<evidence type="ECO:0000256" key="1">
    <source>
        <dbReference type="ARBA" id="ARBA00003159"/>
    </source>
</evidence>
<sequence>MIPGSGKARFGLIDVVVLCTVAAAVWFVLARLQTGMNYRWQWGVLADFVIRRDPVSGDWVPNIILLGLFTTLRLALWGGVVALVVGLAIGLMRVVPSPTARTLAAVYVGLIRNIPPLVFLFIFYFFLSSQVIPLTGLQSAVRSASPQTLAALEVLFGPPRQIGPFLSAAAAIGLYAAAFIAEIIRAGVNAVGTGQMEAAQALGMGWASAMRRVILPQALARVWAPLANEFILMIKFSALASLVSVPDLTFQAQQAGITTRSMFEVWLLVAAIYFVICFGLASLFGALERRAMRAR</sequence>
<accession>C8RZY5</accession>
<feature type="transmembrane region" description="Helical" evidence="10">
    <location>
        <begin position="12"/>
        <end position="32"/>
    </location>
</feature>
<evidence type="ECO:0000256" key="6">
    <source>
        <dbReference type="ARBA" id="ARBA00022692"/>
    </source>
</evidence>
<dbReference type="InterPro" id="IPR000515">
    <property type="entry name" value="MetI-like"/>
</dbReference>
<dbReference type="GO" id="GO:0006865">
    <property type="term" value="P:amino acid transport"/>
    <property type="evidence" value="ECO:0007669"/>
    <property type="project" value="UniProtKB-KW"/>
</dbReference>
<evidence type="ECO:0000256" key="7">
    <source>
        <dbReference type="ARBA" id="ARBA00022970"/>
    </source>
</evidence>
<keyword evidence="8 10" id="KW-1133">Transmembrane helix</keyword>
<dbReference type="GO" id="GO:0022857">
    <property type="term" value="F:transmembrane transporter activity"/>
    <property type="evidence" value="ECO:0007669"/>
    <property type="project" value="InterPro"/>
</dbReference>
<evidence type="ECO:0000256" key="9">
    <source>
        <dbReference type="ARBA" id="ARBA00023136"/>
    </source>
</evidence>
<dbReference type="PROSITE" id="PS50928">
    <property type="entry name" value="ABC_TM1"/>
    <property type="match status" value="1"/>
</dbReference>
<evidence type="ECO:0000256" key="4">
    <source>
        <dbReference type="ARBA" id="ARBA00022448"/>
    </source>
</evidence>
<dbReference type="STRING" id="371731.Rsw2DRAFT_1363"/>
<gene>
    <name evidence="12" type="ORF">Rsw2DRAFT_1363</name>
</gene>
<dbReference type="eggNOG" id="COG0765">
    <property type="taxonomic scope" value="Bacteria"/>
</dbReference>
<dbReference type="RefSeq" id="WP_008029369.1">
    <property type="nucleotide sequence ID" value="NZ_ACYY01000007.1"/>
</dbReference>
<evidence type="ECO:0000313" key="12">
    <source>
        <dbReference type="EMBL" id="EEW25594.1"/>
    </source>
</evidence>
<dbReference type="NCBIfam" id="TIGR01726">
    <property type="entry name" value="HEQRo_perm_3TM"/>
    <property type="match status" value="1"/>
</dbReference>
<keyword evidence="7" id="KW-0029">Amino-acid transport</keyword>
<evidence type="ECO:0000256" key="10">
    <source>
        <dbReference type="RuleBase" id="RU363032"/>
    </source>
</evidence>
<feature type="transmembrane region" description="Helical" evidence="10">
    <location>
        <begin position="104"/>
        <end position="127"/>
    </location>
</feature>
<comment type="function">
    <text evidence="1">Part of the binding-protein-dependent transport system for glutamine; probably responsible for the translocation of the substrate across the membrane.</text>
</comment>
<evidence type="ECO:0000256" key="5">
    <source>
        <dbReference type="ARBA" id="ARBA00022475"/>
    </source>
</evidence>
<keyword evidence="13" id="KW-1185">Reference proteome</keyword>
<dbReference type="EMBL" id="ACYY01000007">
    <property type="protein sequence ID" value="EEW25594.1"/>
    <property type="molecule type" value="Genomic_DNA"/>
</dbReference>
<keyword evidence="5" id="KW-1003">Cell membrane</keyword>
<dbReference type="AlphaFoldDB" id="C8RZY5"/>
<evidence type="ECO:0000256" key="8">
    <source>
        <dbReference type="ARBA" id="ARBA00022989"/>
    </source>
</evidence>
<dbReference type="PANTHER" id="PTHR30614:SF20">
    <property type="entry name" value="GLUTAMINE TRANSPORT SYSTEM PERMEASE PROTEIN GLNP"/>
    <property type="match status" value="1"/>
</dbReference>
<dbReference type="Gene3D" id="1.10.3720.10">
    <property type="entry name" value="MetI-like"/>
    <property type="match status" value="1"/>
</dbReference>
<keyword evidence="4 10" id="KW-0813">Transport</keyword>
<feature type="transmembrane region" description="Helical" evidence="10">
    <location>
        <begin position="162"/>
        <end position="181"/>
    </location>
</feature>
<protein>
    <submittedName>
        <fullName evidence="12">Polar amino acid ABC transporter, inner membrane subunit</fullName>
    </submittedName>
</protein>
<dbReference type="SUPFAM" id="SSF161098">
    <property type="entry name" value="MetI-like"/>
    <property type="match status" value="1"/>
</dbReference>
<dbReference type="CDD" id="cd06261">
    <property type="entry name" value="TM_PBP2"/>
    <property type="match status" value="1"/>
</dbReference>
<keyword evidence="9 10" id="KW-0472">Membrane</keyword>
<dbReference type="Proteomes" id="UP000010121">
    <property type="component" value="Unassembled WGS sequence"/>
</dbReference>
<feature type="transmembrane region" description="Helical" evidence="10">
    <location>
        <begin position="63"/>
        <end position="92"/>
    </location>
</feature>
<dbReference type="InterPro" id="IPR010065">
    <property type="entry name" value="AA_ABC_transptr_permease_3TM"/>
</dbReference>
<dbReference type="InterPro" id="IPR043429">
    <property type="entry name" value="ArtM/GltK/GlnP/TcyL/YhdX-like"/>
</dbReference>
<dbReference type="Pfam" id="PF00528">
    <property type="entry name" value="BPD_transp_1"/>
    <property type="match status" value="1"/>
</dbReference>
<feature type="transmembrane region" description="Helical" evidence="10">
    <location>
        <begin position="265"/>
        <end position="287"/>
    </location>
</feature>
<keyword evidence="6 10" id="KW-0812">Transmembrane</keyword>
<comment type="subcellular location">
    <subcellularLocation>
        <location evidence="2">Cell inner membrane</location>
        <topology evidence="2">Multi-pass membrane protein</topology>
    </subcellularLocation>
    <subcellularLocation>
        <location evidence="10">Cell membrane</location>
        <topology evidence="10">Multi-pass membrane protein</topology>
    </subcellularLocation>
</comment>
<dbReference type="InterPro" id="IPR035906">
    <property type="entry name" value="MetI-like_sf"/>
</dbReference>
<feature type="domain" description="ABC transmembrane type-1" evidence="11">
    <location>
        <begin position="68"/>
        <end position="284"/>
    </location>
</feature>
<dbReference type="PANTHER" id="PTHR30614">
    <property type="entry name" value="MEMBRANE COMPONENT OF AMINO ACID ABC TRANSPORTER"/>
    <property type="match status" value="1"/>
</dbReference>
<evidence type="ECO:0000256" key="3">
    <source>
        <dbReference type="ARBA" id="ARBA00010072"/>
    </source>
</evidence>
<evidence type="ECO:0000256" key="2">
    <source>
        <dbReference type="ARBA" id="ARBA00004429"/>
    </source>
</evidence>
<proteinExistence type="inferred from homology"/>
<dbReference type="OrthoDB" id="9808674at2"/>